<reference evidence="2" key="1">
    <citation type="journal article" date="2019" name="Int. J. Syst. Evol. Microbiol.">
        <title>The Global Catalogue of Microorganisms (GCM) 10K type strain sequencing project: providing services to taxonomists for standard genome sequencing and annotation.</title>
        <authorList>
            <consortium name="The Broad Institute Genomics Platform"/>
            <consortium name="The Broad Institute Genome Sequencing Center for Infectious Disease"/>
            <person name="Wu L."/>
            <person name="Ma J."/>
        </authorList>
    </citation>
    <scope>NUCLEOTIDE SEQUENCE [LARGE SCALE GENOMIC DNA]</scope>
    <source>
        <strain evidence="2">KCTC 42662</strain>
    </source>
</reference>
<accession>A0ABW5KKB5</accession>
<keyword evidence="1" id="KW-0449">Lipoprotein</keyword>
<gene>
    <name evidence="1" type="ORF">ACFSR5_13665</name>
</gene>
<dbReference type="InterPro" id="IPR030890">
    <property type="entry name" value="LP_HExxH_w_TonB"/>
</dbReference>
<keyword evidence="2" id="KW-1185">Reference proteome</keyword>
<name>A0ABW5KKB5_9SPHI</name>
<dbReference type="RefSeq" id="WP_380904694.1">
    <property type="nucleotide sequence ID" value="NZ_JBHUEG010000004.1"/>
</dbReference>
<dbReference type="NCBIfam" id="TIGR04549">
    <property type="entry name" value="LP_HExxH_w_tonB"/>
    <property type="match status" value="1"/>
</dbReference>
<dbReference type="Pfam" id="PF15890">
    <property type="entry name" value="Peptidase_Mx1"/>
    <property type="match status" value="1"/>
</dbReference>
<proteinExistence type="predicted"/>
<organism evidence="1 2">
    <name type="scientific">Sphingobacterium suaedae</name>
    <dbReference type="NCBI Taxonomy" id="1686402"/>
    <lineage>
        <taxon>Bacteria</taxon>
        <taxon>Pseudomonadati</taxon>
        <taxon>Bacteroidota</taxon>
        <taxon>Sphingobacteriia</taxon>
        <taxon>Sphingobacteriales</taxon>
        <taxon>Sphingobacteriaceae</taxon>
        <taxon>Sphingobacterium</taxon>
    </lineage>
</organism>
<dbReference type="EMBL" id="JBHULR010000005">
    <property type="protein sequence ID" value="MFD2548694.1"/>
    <property type="molecule type" value="Genomic_DNA"/>
</dbReference>
<evidence type="ECO:0000313" key="1">
    <source>
        <dbReference type="EMBL" id="MFD2548694.1"/>
    </source>
</evidence>
<dbReference type="Gene3D" id="3.40.390.70">
    <property type="match status" value="1"/>
</dbReference>
<protein>
    <submittedName>
        <fullName evidence="1">Substrate import-associated zinc metallohydrolase lipoprotein</fullName>
    </submittedName>
</protein>
<evidence type="ECO:0000313" key="2">
    <source>
        <dbReference type="Proteomes" id="UP001597545"/>
    </source>
</evidence>
<dbReference type="Proteomes" id="UP001597545">
    <property type="component" value="Unassembled WGS sequence"/>
</dbReference>
<sequence>MKKRNLILPLLVVLTLLYGCKKEDDINFEFDNSQDFVPTELDEWLDANFLNTYNIEVVYRYDRYKGNIERNITPVKEEKVKGQMLVVLDGFLKPYDDVAGTTFIKTFTPKEWVLFGSTSYNDDGSMILGTAAGGRNVTLYEVNSLDNTDAEQVRRRLRTIHHEFTHILQQNKTMPLDFEGISEGDYFDDWTNTTLNPQKLSDSLGFVSRYARSQYFEDFAETAAHLLMEGQLWYDHHAKQYNKITYDRLKKKETSVVNYFRDSHNIDFRKLQRELQSIMYEQFNDKVSQSLGNWLLNKQLFVAPSYNAATVSTDFKASVDVFKEAVYNYHSTNRYQVQDIRFLFNSADKTLIVRVPFRGTGGSNTTTVYEADYNFAYAYNTGTEKVTFTKTAQGEGARYNNANLFMDAFMDNIGAYLTGSPFVLDWSLTSPQLSRKDEGYNNTGGFYKENNRNSFMNFVLERIKF</sequence>
<comment type="caution">
    <text evidence="1">The sequence shown here is derived from an EMBL/GenBank/DDBJ whole genome shotgun (WGS) entry which is preliminary data.</text>
</comment>
<dbReference type="PROSITE" id="PS51257">
    <property type="entry name" value="PROKAR_LIPOPROTEIN"/>
    <property type="match status" value="1"/>
</dbReference>